<dbReference type="InterPro" id="IPR043198">
    <property type="entry name" value="Cyclin/Ssn8"/>
</dbReference>
<sequence length="129" mass="15418">YLNPESDPLEVDTKFWELRDSIVQCELLVLRLLQFRVSFNHPHKYLLHYLVSIKNWMNRHIWERNPISTVSWALLRDSYLGDICLRFEAQHIAVAVLYFALQSYGVEVPGNENAEKEWWKVRVPEFTIN</sequence>
<accession>A0AAV2ZJC6</accession>
<evidence type="ECO:0000313" key="6">
    <source>
        <dbReference type="Proteomes" id="UP001181693"/>
    </source>
</evidence>
<dbReference type="EMBL" id="DYDO01000533">
    <property type="protein sequence ID" value="DBA13558.1"/>
    <property type="molecule type" value="Genomic_DNA"/>
</dbReference>
<gene>
    <name evidence="5" type="ORF">GDO54_018612</name>
</gene>
<evidence type="ECO:0000313" key="5">
    <source>
        <dbReference type="EMBL" id="DBA13558.1"/>
    </source>
</evidence>
<organism evidence="5 6">
    <name type="scientific">Pyxicephalus adspersus</name>
    <name type="common">African bullfrog</name>
    <dbReference type="NCBI Taxonomy" id="30357"/>
    <lineage>
        <taxon>Eukaryota</taxon>
        <taxon>Metazoa</taxon>
        <taxon>Chordata</taxon>
        <taxon>Craniata</taxon>
        <taxon>Vertebrata</taxon>
        <taxon>Euteleostomi</taxon>
        <taxon>Amphibia</taxon>
        <taxon>Batrachia</taxon>
        <taxon>Anura</taxon>
        <taxon>Neobatrachia</taxon>
        <taxon>Ranoidea</taxon>
        <taxon>Pyxicephalidae</taxon>
        <taxon>Pyxicephalinae</taxon>
        <taxon>Pyxicephalus</taxon>
    </lineage>
</organism>
<dbReference type="AlphaFoldDB" id="A0AAV2ZJC6"/>
<dbReference type="InterPro" id="IPR048053">
    <property type="entry name" value="Cyclin-Q_second_cyclin_box"/>
</dbReference>
<keyword evidence="3" id="KW-0195">Cyclin</keyword>
<reference evidence="5" key="1">
    <citation type="thesis" date="2020" institute="ProQuest LLC" country="789 East Eisenhower Parkway, Ann Arbor, MI, USA">
        <title>Comparative Genomics and Chromosome Evolution.</title>
        <authorList>
            <person name="Mudd A.B."/>
        </authorList>
    </citation>
    <scope>NUCLEOTIDE SEQUENCE</scope>
    <source>
        <strain evidence="5">1538</strain>
        <tissue evidence="5">Blood</tissue>
    </source>
</reference>
<keyword evidence="6" id="KW-1185">Reference proteome</keyword>
<dbReference type="SUPFAM" id="SSF47954">
    <property type="entry name" value="Cyclin-like"/>
    <property type="match status" value="1"/>
</dbReference>
<dbReference type="InterPro" id="IPR036915">
    <property type="entry name" value="Cyclin-like_sf"/>
</dbReference>
<name>A0AAV2ZJC6_PYXAD</name>
<dbReference type="CDD" id="cd20535">
    <property type="entry name" value="CYCLIN_CCNM_CCNQ_rpt2"/>
    <property type="match status" value="1"/>
</dbReference>
<evidence type="ECO:0000256" key="4">
    <source>
        <dbReference type="ARBA" id="ARBA00032419"/>
    </source>
</evidence>
<comment type="caution">
    <text evidence="5">The sequence shown here is derived from an EMBL/GenBank/DDBJ whole genome shotgun (WGS) entry which is preliminary data.</text>
</comment>
<protein>
    <recommendedName>
        <fullName evidence="2">Cyclin-Q</fullName>
    </recommendedName>
    <alternativeName>
        <fullName evidence="4">Cyclin-related protein FAM58A</fullName>
    </alternativeName>
</protein>
<feature type="non-terminal residue" evidence="5">
    <location>
        <position position="1"/>
    </location>
</feature>
<comment type="similarity">
    <text evidence="1">Belongs to the cyclin family. Cyclin-like FAM58 subfamily.</text>
</comment>
<dbReference type="FunFam" id="1.10.472.10:FF:000042">
    <property type="entry name" value="FAM58A isoform 1"/>
    <property type="match status" value="1"/>
</dbReference>
<evidence type="ECO:0000256" key="1">
    <source>
        <dbReference type="ARBA" id="ARBA00010390"/>
    </source>
</evidence>
<evidence type="ECO:0000256" key="3">
    <source>
        <dbReference type="ARBA" id="ARBA00023127"/>
    </source>
</evidence>
<proteinExistence type="inferred from homology"/>
<evidence type="ECO:0000256" key="2">
    <source>
        <dbReference type="ARBA" id="ARBA00019501"/>
    </source>
</evidence>
<dbReference type="PANTHER" id="PTHR10026">
    <property type="entry name" value="CYCLIN"/>
    <property type="match status" value="1"/>
</dbReference>
<dbReference type="GO" id="GO:0006357">
    <property type="term" value="P:regulation of transcription by RNA polymerase II"/>
    <property type="evidence" value="ECO:0007669"/>
    <property type="project" value="InterPro"/>
</dbReference>
<dbReference type="Proteomes" id="UP001181693">
    <property type="component" value="Unassembled WGS sequence"/>
</dbReference>
<dbReference type="GO" id="GO:0016538">
    <property type="term" value="F:cyclin-dependent protein serine/threonine kinase regulator activity"/>
    <property type="evidence" value="ECO:0007669"/>
    <property type="project" value="InterPro"/>
</dbReference>
<feature type="non-terminal residue" evidence="5">
    <location>
        <position position="129"/>
    </location>
</feature>
<dbReference type="Gene3D" id="1.10.472.10">
    <property type="entry name" value="Cyclin-like"/>
    <property type="match status" value="1"/>
</dbReference>